<feature type="compositionally biased region" description="Polar residues" evidence="1">
    <location>
        <begin position="99"/>
        <end position="108"/>
    </location>
</feature>
<feature type="compositionally biased region" description="Low complexity" evidence="1">
    <location>
        <begin position="465"/>
        <end position="479"/>
    </location>
</feature>
<gene>
    <name evidence="2" type="ORF">CYLTODRAFT_356590</name>
</gene>
<evidence type="ECO:0000256" key="1">
    <source>
        <dbReference type="SAM" id="MobiDB-lite"/>
    </source>
</evidence>
<dbReference type="Proteomes" id="UP000054007">
    <property type="component" value="Unassembled WGS sequence"/>
</dbReference>
<dbReference type="EMBL" id="KN880585">
    <property type="protein sequence ID" value="KIY65559.1"/>
    <property type="molecule type" value="Genomic_DNA"/>
</dbReference>
<dbReference type="AlphaFoldDB" id="A0A0D7B5U4"/>
<feature type="compositionally biased region" description="Polar residues" evidence="1">
    <location>
        <begin position="10"/>
        <end position="38"/>
    </location>
</feature>
<keyword evidence="3" id="KW-1185">Reference proteome</keyword>
<feature type="compositionally biased region" description="Polar residues" evidence="1">
    <location>
        <begin position="442"/>
        <end position="463"/>
    </location>
</feature>
<feature type="compositionally biased region" description="Basic and acidic residues" evidence="1">
    <location>
        <begin position="66"/>
        <end position="75"/>
    </location>
</feature>
<feature type="compositionally biased region" description="Low complexity" evidence="1">
    <location>
        <begin position="264"/>
        <end position="277"/>
    </location>
</feature>
<feature type="compositionally biased region" description="Low complexity" evidence="1">
    <location>
        <begin position="89"/>
        <end position="98"/>
    </location>
</feature>
<feature type="region of interest" description="Disordered" evidence="1">
    <location>
        <begin position="1"/>
        <end position="309"/>
    </location>
</feature>
<feature type="region of interest" description="Disordered" evidence="1">
    <location>
        <begin position="442"/>
        <end position="493"/>
    </location>
</feature>
<name>A0A0D7B5U4_9AGAR</name>
<feature type="compositionally biased region" description="Basic and acidic residues" evidence="1">
    <location>
        <begin position="220"/>
        <end position="237"/>
    </location>
</feature>
<sequence length="493" mass="53732">MASPRHKSSRSMSVTAAQQGPNGSFTQRKLTSQSTTSLALPDKVSPSGRPPSPLRNEFLPNTFTGVDHDGGRSEDGSDDEDDDNRWMRSPSPTSSSVSQFAANFTSRLGNWMSPARPAFNSLPTDAELEAEAERERERSRREAERILTEEAAGRRALEDRLLETTRMLPPPPIRSQTMPNPGPPSPASSSQKDGIWSAVKNKLTPTKDPLTPAQQVVQDAKAREKKSGKGKEKEWPAKGHNKFNDPAFLSLNNPPVTPPRRPLSSPNISPTPSRPTTTIPPPNLSPTPGGRGSGEHRVDSLMTSPATTHNSTPVYAQFDAQGTLDVHGTLLTIARRFEKLEKWTVGHVRALEDRMSDVERWLVDKEKEKDEDTHPNGDNSREIADIRDELGEVQSRVGELGREMAKIVTAPGNLSNGPSRGSAEITTPLVPQTTSSIAPLIPQMTNSSQNTPLHPRYQSQHATISPPLGSSRPSSSRLPYPTGDYASPPSTMM</sequence>
<feature type="non-terminal residue" evidence="2">
    <location>
        <position position="493"/>
    </location>
</feature>
<dbReference type="STRING" id="1314674.A0A0D7B5U4"/>
<evidence type="ECO:0000313" key="2">
    <source>
        <dbReference type="EMBL" id="KIY65559.1"/>
    </source>
</evidence>
<proteinExistence type="predicted"/>
<evidence type="ECO:0000313" key="3">
    <source>
        <dbReference type="Proteomes" id="UP000054007"/>
    </source>
</evidence>
<organism evidence="2 3">
    <name type="scientific">Cylindrobasidium torrendii FP15055 ss-10</name>
    <dbReference type="NCBI Taxonomy" id="1314674"/>
    <lineage>
        <taxon>Eukaryota</taxon>
        <taxon>Fungi</taxon>
        <taxon>Dikarya</taxon>
        <taxon>Basidiomycota</taxon>
        <taxon>Agaricomycotina</taxon>
        <taxon>Agaricomycetes</taxon>
        <taxon>Agaricomycetidae</taxon>
        <taxon>Agaricales</taxon>
        <taxon>Marasmiineae</taxon>
        <taxon>Physalacriaceae</taxon>
        <taxon>Cylindrobasidium</taxon>
    </lineage>
</organism>
<accession>A0A0D7B5U4</accession>
<reference evidence="2 3" key="1">
    <citation type="journal article" date="2015" name="Fungal Genet. Biol.">
        <title>Evolution of novel wood decay mechanisms in Agaricales revealed by the genome sequences of Fistulina hepatica and Cylindrobasidium torrendii.</title>
        <authorList>
            <person name="Floudas D."/>
            <person name="Held B.W."/>
            <person name="Riley R."/>
            <person name="Nagy L.G."/>
            <person name="Koehler G."/>
            <person name="Ransdell A.S."/>
            <person name="Younus H."/>
            <person name="Chow J."/>
            <person name="Chiniquy J."/>
            <person name="Lipzen A."/>
            <person name="Tritt A."/>
            <person name="Sun H."/>
            <person name="Haridas S."/>
            <person name="LaButti K."/>
            <person name="Ohm R.A."/>
            <person name="Kues U."/>
            <person name="Blanchette R.A."/>
            <person name="Grigoriev I.V."/>
            <person name="Minto R.E."/>
            <person name="Hibbett D.S."/>
        </authorList>
    </citation>
    <scope>NUCLEOTIDE SEQUENCE [LARGE SCALE GENOMIC DNA]</scope>
    <source>
        <strain evidence="2 3">FP15055 ss-10</strain>
    </source>
</reference>
<protein>
    <submittedName>
        <fullName evidence="2">Uncharacterized protein</fullName>
    </submittedName>
</protein>
<dbReference type="OrthoDB" id="3269842at2759"/>
<feature type="compositionally biased region" description="Basic and acidic residues" evidence="1">
    <location>
        <begin position="131"/>
        <end position="163"/>
    </location>
</feature>